<sequence length="626" mass="71664">MAALYDESGVPRYYADDSDNSSDSEVSFISSKEPTATLMREEYEEDVEQQSDTFPANKNFLPLLNQNTFVINKARDTLLIGLSEKQTIFLSGVFQLQIVKGGIVYNNTHYNASKDYFTMWHPMSNSIPIIQSSFYAGWDESSHIEFTHKDYLTDELQRFNCVIRIRNASTEGIIQASKLYKDVRYLWNPATGFTRNCLSKDCQYGILRVGIDSFTPLDISEEWSSHIDRLTLTHNNNSHDMRVIIIGGKNSGKSTFLRVLMENFIASRSSEHNSEDIMYLDLDPGQPEYSSPDCISVNQISCDGKVRGAHLGQAFNKTLKQYYIGSNSPQDAPTTYLEEINKLFEYLEQESYLGTSFVNIPGWIKGFGINILNFVIERYKPTNIVLLETNTSKKHFDELLIPSHFTDYTGYDYKPEVVKLRANFTRSDDSKFNASQLRIFKTLAYFHTLERNTIELKYDFAPLVKEAPFQLSFGPHGIRGISFFEEFLNLHPDDLKRALEGTIVAVYSCKTYISTDSDNAGLLPILKNMPEDTCFIGLAIVHSIDIDNKFMNIYIPDVLGKNVIEESGMNLILFRGKTDTPLCEIFPPDSIFSDASTPFISRERRKKYEHVWKVRKNILRRGHTMQ</sequence>
<evidence type="ECO:0000256" key="7">
    <source>
        <dbReference type="ARBA" id="ARBA00022840"/>
    </source>
</evidence>
<keyword evidence="4" id="KW-0808">Transferase</keyword>
<protein>
    <recommendedName>
        <fullName evidence="3">Polynucleotide 5'-hydroxyl-kinase GRC3</fullName>
    </recommendedName>
    <alternativeName>
        <fullName evidence="2">Polynucleotide 5'-hydroxyl-kinase grc3</fullName>
    </alternativeName>
</protein>
<keyword evidence="6" id="KW-0418">Kinase</keyword>
<dbReference type="RefSeq" id="XP_037146787.1">
    <property type="nucleotide sequence ID" value="XM_037290892.1"/>
</dbReference>
<name>A0A7H9BBD4_ZYGMR</name>
<dbReference type="Gene3D" id="3.40.50.300">
    <property type="entry name" value="P-loop containing nucleotide triphosphate hydrolases"/>
    <property type="match status" value="1"/>
</dbReference>
<dbReference type="PANTHER" id="PTHR12755">
    <property type="entry name" value="CLEAVAGE/POLYADENYLATION FACTOR IA SUBUNIT CLP1P"/>
    <property type="match status" value="1"/>
</dbReference>
<organism evidence="10 11">
    <name type="scientific">Zygotorulaspora mrakii</name>
    <name type="common">Zygosaccharomyces mrakii</name>
    <dbReference type="NCBI Taxonomy" id="42260"/>
    <lineage>
        <taxon>Eukaryota</taxon>
        <taxon>Fungi</taxon>
        <taxon>Dikarya</taxon>
        <taxon>Ascomycota</taxon>
        <taxon>Saccharomycotina</taxon>
        <taxon>Saccharomycetes</taxon>
        <taxon>Saccharomycetales</taxon>
        <taxon>Saccharomycetaceae</taxon>
        <taxon>Zygotorulaspora</taxon>
    </lineage>
</organism>
<evidence type="ECO:0000256" key="8">
    <source>
        <dbReference type="SAM" id="MobiDB-lite"/>
    </source>
</evidence>
<dbReference type="AlphaFoldDB" id="A0A7H9BBD4"/>
<dbReference type="InterPro" id="IPR027417">
    <property type="entry name" value="P-loop_NTPase"/>
</dbReference>
<dbReference type="GO" id="GO:0005634">
    <property type="term" value="C:nucleus"/>
    <property type="evidence" value="ECO:0007669"/>
    <property type="project" value="TreeGrafter"/>
</dbReference>
<dbReference type="PANTHER" id="PTHR12755:SF3">
    <property type="entry name" value="POLYNUCLEOTIDE 5'-HYDROXYL-KINASE NOL9"/>
    <property type="match status" value="1"/>
</dbReference>
<keyword evidence="11" id="KW-1185">Reference proteome</keyword>
<evidence type="ECO:0000256" key="5">
    <source>
        <dbReference type="ARBA" id="ARBA00022741"/>
    </source>
</evidence>
<evidence type="ECO:0000313" key="11">
    <source>
        <dbReference type="Proteomes" id="UP000509704"/>
    </source>
</evidence>
<dbReference type="InterPro" id="IPR032319">
    <property type="entry name" value="CLP1_P"/>
</dbReference>
<comment type="similarity">
    <text evidence="1">Belongs to the Clp1 family. NOL9/GRC3 subfamily.</text>
</comment>
<dbReference type="OrthoDB" id="4054781at2759"/>
<dbReference type="Pfam" id="PF16575">
    <property type="entry name" value="CLP1_P"/>
    <property type="match status" value="1"/>
</dbReference>
<dbReference type="Proteomes" id="UP000509704">
    <property type="component" value="Chromosome 8"/>
</dbReference>
<accession>A0A7H9BBD4</accession>
<keyword evidence="5" id="KW-0547">Nucleotide-binding</keyword>
<dbReference type="KEGG" id="zmk:HG535_0H03890"/>
<feature type="domain" description="Clp1 P-loop" evidence="9">
    <location>
        <begin position="247"/>
        <end position="447"/>
    </location>
</feature>
<evidence type="ECO:0000256" key="3">
    <source>
        <dbReference type="ARBA" id="ARBA00019824"/>
    </source>
</evidence>
<feature type="region of interest" description="Disordered" evidence="8">
    <location>
        <begin position="1"/>
        <end position="29"/>
    </location>
</feature>
<dbReference type="InterPro" id="IPR045116">
    <property type="entry name" value="Clp1/Grc3"/>
</dbReference>
<dbReference type="GO" id="GO:0051731">
    <property type="term" value="F:polynucleotide 5'-hydroxyl-kinase activity"/>
    <property type="evidence" value="ECO:0007669"/>
    <property type="project" value="InterPro"/>
</dbReference>
<dbReference type="EMBL" id="CP058611">
    <property type="protein sequence ID" value="QLG75062.1"/>
    <property type="molecule type" value="Genomic_DNA"/>
</dbReference>
<proteinExistence type="inferred from homology"/>
<dbReference type="GO" id="GO:0000448">
    <property type="term" value="P:cleavage in ITS2 between 5.8S rRNA and LSU-rRNA of tricistronic rRNA transcript (SSU-rRNA, 5.8S rRNA, LSU-rRNA)"/>
    <property type="evidence" value="ECO:0007669"/>
    <property type="project" value="TreeGrafter"/>
</dbReference>
<keyword evidence="7" id="KW-0067">ATP-binding</keyword>
<gene>
    <name evidence="10" type="ORF">HG535_0H03890</name>
</gene>
<evidence type="ECO:0000256" key="6">
    <source>
        <dbReference type="ARBA" id="ARBA00022777"/>
    </source>
</evidence>
<dbReference type="GeneID" id="59238865"/>
<evidence type="ECO:0000259" key="9">
    <source>
        <dbReference type="Pfam" id="PF16575"/>
    </source>
</evidence>
<evidence type="ECO:0000313" key="10">
    <source>
        <dbReference type="EMBL" id="QLG75062.1"/>
    </source>
</evidence>
<reference evidence="10 11" key="1">
    <citation type="submission" date="2020-07" db="EMBL/GenBank/DDBJ databases">
        <title>The yeast mating-type switching endonuclease HO is a domesticated member of an unorthodox homing genetic element family.</title>
        <authorList>
            <person name="Coughlan A.Y."/>
            <person name="Lombardi L."/>
            <person name="Braun-Galleani S."/>
            <person name="Martos A.R."/>
            <person name="Galeote V."/>
            <person name="Bigey F."/>
            <person name="Dequin S."/>
            <person name="Byrne K.P."/>
            <person name="Wolfe K.H."/>
        </authorList>
    </citation>
    <scope>NUCLEOTIDE SEQUENCE [LARGE SCALE GENOMIC DNA]</scope>
    <source>
        <strain evidence="10 11">NRRL Y-6702</strain>
    </source>
</reference>
<dbReference type="GO" id="GO:0005524">
    <property type="term" value="F:ATP binding"/>
    <property type="evidence" value="ECO:0007669"/>
    <property type="project" value="UniProtKB-KW"/>
</dbReference>
<evidence type="ECO:0000256" key="2">
    <source>
        <dbReference type="ARBA" id="ARBA00018706"/>
    </source>
</evidence>
<evidence type="ECO:0000256" key="4">
    <source>
        <dbReference type="ARBA" id="ARBA00022679"/>
    </source>
</evidence>
<evidence type="ECO:0000256" key="1">
    <source>
        <dbReference type="ARBA" id="ARBA00011003"/>
    </source>
</evidence>